<evidence type="ECO:0000256" key="1">
    <source>
        <dbReference type="SAM" id="Phobius"/>
    </source>
</evidence>
<dbReference type="Proteomes" id="UP001596060">
    <property type="component" value="Unassembled WGS sequence"/>
</dbReference>
<feature type="transmembrane region" description="Helical" evidence="1">
    <location>
        <begin position="113"/>
        <end position="136"/>
    </location>
</feature>
<organism evidence="2 3">
    <name type="scientific">Bosea massiliensis</name>
    <dbReference type="NCBI Taxonomy" id="151419"/>
    <lineage>
        <taxon>Bacteria</taxon>
        <taxon>Pseudomonadati</taxon>
        <taxon>Pseudomonadota</taxon>
        <taxon>Alphaproteobacteria</taxon>
        <taxon>Hyphomicrobiales</taxon>
        <taxon>Boseaceae</taxon>
        <taxon>Bosea</taxon>
    </lineage>
</organism>
<comment type="caution">
    <text evidence="2">The sequence shown here is derived from an EMBL/GenBank/DDBJ whole genome shotgun (WGS) entry which is preliminary data.</text>
</comment>
<sequence>MTDAIATDPKRAEIELLLPFYATGRLSPADKARVEAALAEDRDLALRLDIVRDDMAETVLLNERLGAPSPRVLDRLMAGIEAEPRRQSLLSSAKGGFFTWLGTLLAAQPPRRLAYAGAAAIALVAIQGIALTSLVLRERTGFETASSVSQASERYVLLSFSADARAGDIASFFKRFDASVVDGPRANGFFKVRVGDASLTQAQVDAIAARMKSEAAIVRFVAPAP</sequence>
<keyword evidence="1" id="KW-0812">Transmembrane</keyword>
<keyword evidence="1" id="KW-0472">Membrane</keyword>
<keyword evidence="1" id="KW-1133">Transmembrane helix</keyword>
<reference evidence="3" key="1">
    <citation type="journal article" date="2019" name="Int. J. Syst. Evol. Microbiol.">
        <title>The Global Catalogue of Microorganisms (GCM) 10K type strain sequencing project: providing services to taxonomists for standard genome sequencing and annotation.</title>
        <authorList>
            <consortium name="The Broad Institute Genomics Platform"/>
            <consortium name="The Broad Institute Genome Sequencing Center for Infectious Disease"/>
            <person name="Wu L."/>
            <person name="Ma J."/>
        </authorList>
    </citation>
    <scope>NUCLEOTIDE SEQUENCE [LARGE SCALE GENOMIC DNA]</scope>
    <source>
        <strain evidence="3">CCUG 43117</strain>
    </source>
</reference>
<keyword evidence="3" id="KW-1185">Reference proteome</keyword>
<evidence type="ECO:0000313" key="2">
    <source>
        <dbReference type="EMBL" id="MFC5505536.1"/>
    </source>
</evidence>
<evidence type="ECO:0000313" key="3">
    <source>
        <dbReference type="Proteomes" id="UP001596060"/>
    </source>
</evidence>
<proteinExistence type="predicted"/>
<dbReference type="EMBL" id="JBHSLU010000018">
    <property type="protein sequence ID" value="MFC5505536.1"/>
    <property type="molecule type" value="Genomic_DNA"/>
</dbReference>
<dbReference type="RefSeq" id="WP_066723515.1">
    <property type="nucleotide sequence ID" value="NZ_JBHSLU010000018.1"/>
</dbReference>
<protein>
    <submittedName>
        <fullName evidence="2">Anti-sigma factor family protein</fullName>
    </submittedName>
</protein>
<gene>
    <name evidence="2" type="ORF">ACFPN9_09730</name>
</gene>
<accession>A0ABW0NYE0</accession>
<name>A0ABW0NYE0_9HYPH</name>